<proteinExistence type="predicted"/>
<dbReference type="Proteomes" id="UP000784294">
    <property type="component" value="Unassembled WGS sequence"/>
</dbReference>
<evidence type="ECO:0000313" key="1">
    <source>
        <dbReference type="EMBL" id="VEL10099.1"/>
    </source>
</evidence>
<accession>A0A3S4ZFE3</accession>
<organism evidence="1 2">
    <name type="scientific">Protopolystoma xenopodis</name>
    <dbReference type="NCBI Taxonomy" id="117903"/>
    <lineage>
        <taxon>Eukaryota</taxon>
        <taxon>Metazoa</taxon>
        <taxon>Spiralia</taxon>
        <taxon>Lophotrochozoa</taxon>
        <taxon>Platyhelminthes</taxon>
        <taxon>Monogenea</taxon>
        <taxon>Polyopisthocotylea</taxon>
        <taxon>Polystomatidea</taxon>
        <taxon>Polystomatidae</taxon>
        <taxon>Protopolystoma</taxon>
    </lineage>
</organism>
<protein>
    <submittedName>
        <fullName evidence="1">Uncharacterized protein</fullName>
    </submittedName>
</protein>
<dbReference type="AlphaFoldDB" id="A0A3S4ZFE3"/>
<name>A0A3S4ZFE3_9PLAT</name>
<evidence type="ECO:0000313" key="2">
    <source>
        <dbReference type="Proteomes" id="UP000784294"/>
    </source>
</evidence>
<gene>
    <name evidence="1" type="ORF">PXEA_LOCUS3539</name>
</gene>
<comment type="caution">
    <text evidence="1">The sequence shown here is derived from an EMBL/GenBank/DDBJ whole genome shotgun (WGS) entry which is preliminary data.</text>
</comment>
<reference evidence="1" key="1">
    <citation type="submission" date="2018-11" db="EMBL/GenBank/DDBJ databases">
        <authorList>
            <consortium name="Pathogen Informatics"/>
        </authorList>
    </citation>
    <scope>NUCLEOTIDE SEQUENCE</scope>
</reference>
<dbReference type="EMBL" id="CAAALY010008026">
    <property type="protein sequence ID" value="VEL10099.1"/>
    <property type="molecule type" value="Genomic_DNA"/>
</dbReference>
<keyword evidence="2" id="KW-1185">Reference proteome</keyword>
<sequence>MHHQLAPQLYGFTRDCLLRAPSRLVRLAVRNALLLISSSQTLGQASLVPNFRLQCECRLAMNALSSGLVSSRKETGLLGEAEQIARLVGHSVAGPRLIGLIDLLFFLLTEVSNNICVICRN</sequence>